<dbReference type="Proteomes" id="UP001483337">
    <property type="component" value="Chromosome"/>
</dbReference>
<name>A0ABZ2UTY7_9CYAN</name>
<accession>A0ABZ2UTY7</accession>
<dbReference type="RefSeq" id="WP_353931767.1">
    <property type="nucleotide sequence ID" value="NZ_CP150886.1"/>
</dbReference>
<gene>
    <name evidence="1" type="ORF">WJM97_04050</name>
</gene>
<evidence type="ECO:0000313" key="1">
    <source>
        <dbReference type="EMBL" id="WZB88862.1"/>
    </source>
</evidence>
<keyword evidence="2" id="KW-1185">Reference proteome</keyword>
<protein>
    <submittedName>
        <fullName evidence="1">Uncharacterized protein</fullName>
    </submittedName>
</protein>
<proteinExistence type="predicted"/>
<organism evidence="1 2">
    <name type="scientific">Okeanomitos corallinicola TIOX110</name>
    <dbReference type="NCBI Taxonomy" id="3133117"/>
    <lineage>
        <taxon>Bacteria</taxon>
        <taxon>Bacillati</taxon>
        <taxon>Cyanobacteriota</taxon>
        <taxon>Cyanophyceae</taxon>
        <taxon>Nostocales</taxon>
        <taxon>Aphanizomenonaceae</taxon>
        <taxon>Okeanomitos</taxon>
    </lineage>
</organism>
<evidence type="ECO:0000313" key="2">
    <source>
        <dbReference type="Proteomes" id="UP001483337"/>
    </source>
</evidence>
<reference evidence="1 2" key="1">
    <citation type="submission" date="2024-04" db="EMBL/GenBank/DDBJ databases">
        <title>Okeanomitos corallinicola gen. &amp; sp. nov. (Nostocales, Cyanobacteria), a new toxic marine heterocyst-forming cyanobacterium from a coral reef.</title>
        <authorList>
            <person name="Li H."/>
            <person name="Li R."/>
            <person name="Kang J."/>
            <person name="Hii K.S."/>
            <person name="Mohamed H.F."/>
            <person name="Xu X."/>
            <person name="Luo Z."/>
        </authorList>
    </citation>
    <scope>NUCLEOTIDE SEQUENCE [LARGE SCALE GENOMIC DNA]</scope>
    <source>
        <strain evidence="1 2">TIOX110</strain>
    </source>
</reference>
<dbReference type="EMBL" id="CP150886">
    <property type="protein sequence ID" value="WZB88862.1"/>
    <property type="molecule type" value="Genomic_DNA"/>
</dbReference>
<sequence>MNDLIVHQVDVTHFRLVELSRLADQAKPFYDWVEKTAKKVTGSHRELSEILMLAGRDDITAIVNGCYQEVEEKRPLLFDGIGRVYPHNKACFFFFAWMIRDAPQQRLAPLISRMRQIEKIDKLVAETDTLVELILEYRSYVKSFSWLTVREVIIDRLEGSRRSIKGHHLESSVRTAIITAFQNYFSIYSNYGKYKKIDIAESQIKIGNHTIDVSVKLTPLDNSLPESLLIPIKTRETEGGGHSHIFTRDIIAAVRELKEDESKYYIVAVIVALNWSISELENINNQIDKVYHFNINPNKFIGFDDPSQIDLNRYIQGILNND</sequence>